<accession>A0A072VHB9</accession>
<reference evidence="2 4" key="2">
    <citation type="journal article" date="2014" name="BMC Genomics">
        <title>An improved genome release (version Mt4.0) for the model legume Medicago truncatula.</title>
        <authorList>
            <person name="Tang H."/>
            <person name="Krishnakumar V."/>
            <person name="Bidwell S."/>
            <person name="Rosen B."/>
            <person name="Chan A."/>
            <person name="Zhou S."/>
            <person name="Gentzbittel L."/>
            <person name="Childs K.L."/>
            <person name="Yandell M."/>
            <person name="Gundlach H."/>
            <person name="Mayer K.F."/>
            <person name="Schwartz D.C."/>
            <person name="Town C.D."/>
        </authorList>
    </citation>
    <scope>GENOME REANNOTATION</scope>
    <source>
        <strain evidence="2">A17</strain>
        <strain evidence="3 4">cv. Jemalong A17</strain>
    </source>
</reference>
<name>A0A072VHB9_MEDTR</name>
<dbReference type="HOGENOM" id="CLU_2658149_0_0_1"/>
<gene>
    <name evidence="2" type="ordered locus">MTR_1g046690</name>
</gene>
<feature type="compositionally biased region" description="Polar residues" evidence="1">
    <location>
        <begin position="61"/>
        <end position="76"/>
    </location>
</feature>
<evidence type="ECO:0000313" key="4">
    <source>
        <dbReference type="Proteomes" id="UP000002051"/>
    </source>
</evidence>
<sequence>MRKNIAKIKEKKSKKNRSYQLFTFVYLLRDKSQLVAGKREREKKPQKRIERLKEPTRDDSSNNYPCELSSVNRDNA</sequence>
<keyword evidence="4" id="KW-1185">Reference proteome</keyword>
<feature type="region of interest" description="Disordered" evidence="1">
    <location>
        <begin position="36"/>
        <end position="76"/>
    </location>
</feature>
<dbReference type="EnsemblPlants" id="KEH41212">
    <property type="protein sequence ID" value="KEH41212"/>
    <property type="gene ID" value="MTR_1g046690"/>
</dbReference>
<reference evidence="3" key="3">
    <citation type="submission" date="2015-04" db="UniProtKB">
        <authorList>
            <consortium name="EnsemblPlants"/>
        </authorList>
    </citation>
    <scope>IDENTIFICATION</scope>
    <source>
        <strain evidence="3">cv. Jemalong A17</strain>
    </source>
</reference>
<dbReference type="Proteomes" id="UP000002051">
    <property type="component" value="Unassembled WGS sequence"/>
</dbReference>
<dbReference type="EMBL" id="CM001217">
    <property type="protein sequence ID" value="KEH41212.1"/>
    <property type="molecule type" value="Genomic_DNA"/>
</dbReference>
<evidence type="ECO:0000256" key="1">
    <source>
        <dbReference type="SAM" id="MobiDB-lite"/>
    </source>
</evidence>
<proteinExistence type="predicted"/>
<reference evidence="2 4" key="1">
    <citation type="journal article" date="2011" name="Nature">
        <title>The Medicago genome provides insight into the evolution of rhizobial symbioses.</title>
        <authorList>
            <person name="Young N.D."/>
            <person name="Debelle F."/>
            <person name="Oldroyd G.E."/>
            <person name="Geurts R."/>
            <person name="Cannon S.B."/>
            <person name="Udvardi M.K."/>
            <person name="Benedito V.A."/>
            <person name="Mayer K.F."/>
            <person name="Gouzy J."/>
            <person name="Schoof H."/>
            <person name="Van de Peer Y."/>
            <person name="Proost S."/>
            <person name="Cook D.R."/>
            <person name="Meyers B.C."/>
            <person name="Spannagl M."/>
            <person name="Cheung F."/>
            <person name="De Mita S."/>
            <person name="Krishnakumar V."/>
            <person name="Gundlach H."/>
            <person name="Zhou S."/>
            <person name="Mudge J."/>
            <person name="Bharti A.K."/>
            <person name="Murray J.D."/>
            <person name="Naoumkina M.A."/>
            <person name="Rosen B."/>
            <person name="Silverstein K.A."/>
            <person name="Tang H."/>
            <person name="Rombauts S."/>
            <person name="Zhao P.X."/>
            <person name="Zhou P."/>
            <person name="Barbe V."/>
            <person name="Bardou P."/>
            <person name="Bechner M."/>
            <person name="Bellec A."/>
            <person name="Berger A."/>
            <person name="Berges H."/>
            <person name="Bidwell S."/>
            <person name="Bisseling T."/>
            <person name="Choisne N."/>
            <person name="Couloux A."/>
            <person name="Denny R."/>
            <person name="Deshpande S."/>
            <person name="Dai X."/>
            <person name="Doyle J.J."/>
            <person name="Dudez A.M."/>
            <person name="Farmer A.D."/>
            <person name="Fouteau S."/>
            <person name="Franken C."/>
            <person name="Gibelin C."/>
            <person name="Gish J."/>
            <person name="Goldstein S."/>
            <person name="Gonzalez A.J."/>
            <person name="Green P.J."/>
            <person name="Hallab A."/>
            <person name="Hartog M."/>
            <person name="Hua A."/>
            <person name="Humphray S.J."/>
            <person name="Jeong D.H."/>
            <person name="Jing Y."/>
            <person name="Jocker A."/>
            <person name="Kenton S.M."/>
            <person name="Kim D.J."/>
            <person name="Klee K."/>
            <person name="Lai H."/>
            <person name="Lang C."/>
            <person name="Lin S."/>
            <person name="Macmil S.L."/>
            <person name="Magdelenat G."/>
            <person name="Matthews L."/>
            <person name="McCorrison J."/>
            <person name="Monaghan E.L."/>
            <person name="Mun J.H."/>
            <person name="Najar F.Z."/>
            <person name="Nicholson C."/>
            <person name="Noirot C."/>
            <person name="O'Bleness M."/>
            <person name="Paule C.R."/>
            <person name="Poulain J."/>
            <person name="Prion F."/>
            <person name="Qin B."/>
            <person name="Qu C."/>
            <person name="Retzel E.F."/>
            <person name="Riddle C."/>
            <person name="Sallet E."/>
            <person name="Samain S."/>
            <person name="Samson N."/>
            <person name="Sanders I."/>
            <person name="Saurat O."/>
            <person name="Scarpelli C."/>
            <person name="Schiex T."/>
            <person name="Segurens B."/>
            <person name="Severin A.J."/>
            <person name="Sherrier D.J."/>
            <person name="Shi R."/>
            <person name="Sims S."/>
            <person name="Singer S.R."/>
            <person name="Sinharoy S."/>
            <person name="Sterck L."/>
            <person name="Viollet A."/>
            <person name="Wang B.B."/>
            <person name="Wang K."/>
            <person name="Wang M."/>
            <person name="Wang X."/>
            <person name="Warfsmann J."/>
            <person name="Weissenbach J."/>
            <person name="White D.D."/>
            <person name="White J.D."/>
            <person name="Wiley G.B."/>
            <person name="Wincker P."/>
            <person name="Xing Y."/>
            <person name="Yang L."/>
            <person name="Yao Z."/>
            <person name="Ying F."/>
            <person name="Zhai J."/>
            <person name="Zhou L."/>
            <person name="Zuber A."/>
            <person name="Denarie J."/>
            <person name="Dixon R.A."/>
            <person name="May G.D."/>
            <person name="Schwartz D.C."/>
            <person name="Rogers J."/>
            <person name="Quetier F."/>
            <person name="Town C.D."/>
            <person name="Roe B.A."/>
        </authorList>
    </citation>
    <scope>NUCLEOTIDE SEQUENCE [LARGE SCALE GENOMIC DNA]</scope>
    <source>
        <strain evidence="2">A17</strain>
        <strain evidence="3 4">cv. Jemalong A17</strain>
    </source>
</reference>
<dbReference type="AlphaFoldDB" id="A0A072VHB9"/>
<organism evidence="2 4">
    <name type="scientific">Medicago truncatula</name>
    <name type="common">Barrel medic</name>
    <name type="synonym">Medicago tribuloides</name>
    <dbReference type="NCBI Taxonomy" id="3880"/>
    <lineage>
        <taxon>Eukaryota</taxon>
        <taxon>Viridiplantae</taxon>
        <taxon>Streptophyta</taxon>
        <taxon>Embryophyta</taxon>
        <taxon>Tracheophyta</taxon>
        <taxon>Spermatophyta</taxon>
        <taxon>Magnoliopsida</taxon>
        <taxon>eudicotyledons</taxon>
        <taxon>Gunneridae</taxon>
        <taxon>Pentapetalae</taxon>
        <taxon>rosids</taxon>
        <taxon>fabids</taxon>
        <taxon>Fabales</taxon>
        <taxon>Fabaceae</taxon>
        <taxon>Papilionoideae</taxon>
        <taxon>50 kb inversion clade</taxon>
        <taxon>NPAAA clade</taxon>
        <taxon>Hologalegina</taxon>
        <taxon>IRL clade</taxon>
        <taxon>Trifolieae</taxon>
        <taxon>Medicago</taxon>
    </lineage>
</organism>
<feature type="compositionally biased region" description="Basic and acidic residues" evidence="1">
    <location>
        <begin position="36"/>
        <end position="60"/>
    </location>
</feature>
<evidence type="ECO:0000313" key="2">
    <source>
        <dbReference type="EMBL" id="KEH41212.1"/>
    </source>
</evidence>
<evidence type="ECO:0000313" key="3">
    <source>
        <dbReference type="EnsemblPlants" id="KEH41212"/>
    </source>
</evidence>
<protein>
    <submittedName>
        <fullName evidence="2 3">Uncharacterized protein</fullName>
    </submittedName>
</protein>